<dbReference type="OrthoDB" id="9803017at2"/>
<dbReference type="PANTHER" id="PTHR43542">
    <property type="entry name" value="METHYLTRANSFERASE"/>
    <property type="match status" value="1"/>
</dbReference>
<keyword evidence="5" id="KW-1185">Reference proteome</keyword>
<comment type="caution">
    <text evidence="4">The sequence shown here is derived from an EMBL/GenBank/DDBJ whole genome shotgun (WGS) entry which is preliminary data.</text>
</comment>
<accession>A0A4R4S5N2</accession>
<dbReference type="NCBIfam" id="TIGR00095">
    <property type="entry name" value="16S rRNA (guanine(966)-N(2))-methyltransferase RsmD"/>
    <property type="match status" value="1"/>
</dbReference>
<gene>
    <name evidence="4" type="primary">rsmD</name>
    <name evidence="4" type="ORF">E1212_00100</name>
</gene>
<dbReference type="InterPro" id="IPR004398">
    <property type="entry name" value="RNA_MeTrfase_RsmD"/>
</dbReference>
<evidence type="ECO:0000313" key="4">
    <source>
        <dbReference type="EMBL" id="TDC56902.1"/>
    </source>
</evidence>
<dbReference type="Gene3D" id="3.40.50.150">
    <property type="entry name" value="Vaccinia Virus protein VP39"/>
    <property type="match status" value="1"/>
</dbReference>
<dbReference type="CDD" id="cd02440">
    <property type="entry name" value="AdoMet_MTases"/>
    <property type="match status" value="1"/>
</dbReference>
<dbReference type="PIRSF" id="PIRSF004553">
    <property type="entry name" value="CHP00095"/>
    <property type="match status" value="1"/>
</dbReference>
<dbReference type="Pfam" id="PF03602">
    <property type="entry name" value="Cons_hypoth95"/>
    <property type="match status" value="1"/>
</dbReference>
<evidence type="ECO:0000256" key="2">
    <source>
        <dbReference type="ARBA" id="ARBA00022679"/>
    </source>
</evidence>
<dbReference type="EMBL" id="SMKL01000001">
    <property type="protein sequence ID" value="TDC56902.1"/>
    <property type="molecule type" value="Genomic_DNA"/>
</dbReference>
<dbReference type="Proteomes" id="UP000295621">
    <property type="component" value="Unassembled WGS sequence"/>
</dbReference>
<dbReference type="GO" id="GO:0003676">
    <property type="term" value="F:nucleic acid binding"/>
    <property type="evidence" value="ECO:0007669"/>
    <property type="project" value="InterPro"/>
</dbReference>
<dbReference type="InterPro" id="IPR029063">
    <property type="entry name" value="SAM-dependent_MTases_sf"/>
</dbReference>
<dbReference type="PROSITE" id="PS00092">
    <property type="entry name" value="N6_MTASE"/>
    <property type="match status" value="1"/>
</dbReference>
<feature type="region of interest" description="Disordered" evidence="3">
    <location>
        <begin position="1"/>
        <end position="26"/>
    </location>
</feature>
<dbReference type="AlphaFoldDB" id="A0A4R4S5N2"/>
<organism evidence="4 5">
    <name type="scientific">Jiangella ureilytica</name>
    <dbReference type="NCBI Taxonomy" id="2530374"/>
    <lineage>
        <taxon>Bacteria</taxon>
        <taxon>Bacillati</taxon>
        <taxon>Actinomycetota</taxon>
        <taxon>Actinomycetes</taxon>
        <taxon>Jiangellales</taxon>
        <taxon>Jiangellaceae</taxon>
        <taxon>Jiangella</taxon>
    </lineage>
</organism>
<dbReference type="RefSeq" id="WP_131977282.1">
    <property type="nucleotide sequence ID" value="NZ_SMKL01000001.1"/>
</dbReference>
<evidence type="ECO:0000313" key="5">
    <source>
        <dbReference type="Proteomes" id="UP000295621"/>
    </source>
</evidence>
<proteinExistence type="predicted"/>
<dbReference type="EC" id="2.1.1.171" evidence="4"/>
<sequence length="186" mass="19654">MTRIVAGAARGRRLSVPPGDRTRPTSDRVREALFSALESMYGGALGGVRVLDLYAGTGALGLEALSRGAAHCLLVESDGRAAAVIRANVKAVGLPGAVVVASTVERALTEPPDAPYDLVLADPPYAMVDADLSGVLVSLTKGWLAPEAVVVVERDRRSAPVTWPDGITGSRERRYGETMLWYGRAR</sequence>
<name>A0A4R4S5N2_9ACTN</name>
<dbReference type="PANTHER" id="PTHR43542:SF1">
    <property type="entry name" value="METHYLTRANSFERASE"/>
    <property type="match status" value="1"/>
</dbReference>
<keyword evidence="1 4" id="KW-0489">Methyltransferase</keyword>
<evidence type="ECO:0000256" key="3">
    <source>
        <dbReference type="SAM" id="MobiDB-lite"/>
    </source>
</evidence>
<reference evidence="4 5" key="1">
    <citation type="submission" date="2019-02" db="EMBL/GenBank/DDBJ databases">
        <title>Draft genome sequences of novel Actinobacteria.</title>
        <authorList>
            <person name="Sahin N."/>
            <person name="Ay H."/>
            <person name="Saygin H."/>
        </authorList>
    </citation>
    <scope>NUCLEOTIDE SEQUENCE [LARGE SCALE GENOMIC DNA]</scope>
    <source>
        <strain evidence="4 5">KC603</strain>
    </source>
</reference>
<dbReference type="GO" id="GO:0052913">
    <property type="term" value="F:16S rRNA (guanine(966)-N(2))-methyltransferase activity"/>
    <property type="evidence" value="ECO:0007669"/>
    <property type="project" value="UniProtKB-EC"/>
</dbReference>
<keyword evidence="2 4" id="KW-0808">Transferase</keyword>
<protein>
    <submittedName>
        <fullName evidence="4">16S rRNA (Guanine(966)-N(2))-methyltransferase RsmD</fullName>
        <ecNumber evidence="4">2.1.1.171</ecNumber>
    </submittedName>
</protein>
<dbReference type="InterPro" id="IPR002052">
    <property type="entry name" value="DNA_methylase_N6_adenine_CS"/>
</dbReference>
<evidence type="ECO:0000256" key="1">
    <source>
        <dbReference type="ARBA" id="ARBA00022603"/>
    </source>
</evidence>
<dbReference type="SUPFAM" id="SSF53335">
    <property type="entry name" value="S-adenosyl-L-methionine-dependent methyltransferases"/>
    <property type="match status" value="1"/>
</dbReference>